<dbReference type="AlphaFoldDB" id="J9DRL8"/>
<dbReference type="OrthoDB" id="5963at2759"/>
<comment type="caution">
    <text evidence="6">The sequence shown here is derived from an EMBL/GenBank/DDBJ whole genome shotgun (WGS) entry which is preliminary data.</text>
</comment>
<dbReference type="InParanoid" id="J9DRL8"/>
<dbReference type="Pfam" id="PF17121">
    <property type="entry name" value="zf-C3HC4_5"/>
    <property type="match status" value="1"/>
</dbReference>
<dbReference type="Pfam" id="PF06391">
    <property type="entry name" value="MAT1"/>
    <property type="match status" value="1"/>
</dbReference>
<dbReference type="VEuPathDB" id="MicrosporidiaDB:EDEG_00675"/>
<dbReference type="PROSITE" id="PS00518">
    <property type="entry name" value="ZF_RING_1"/>
    <property type="match status" value="1"/>
</dbReference>
<evidence type="ECO:0000313" key="7">
    <source>
        <dbReference type="Proteomes" id="UP000003163"/>
    </source>
</evidence>
<dbReference type="GO" id="GO:0008270">
    <property type="term" value="F:zinc ion binding"/>
    <property type="evidence" value="ECO:0007669"/>
    <property type="project" value="UniProtKB-KW"/>
</dbReference>
<organism evidence="6 7">
    <name type="scientific">Edhazardia aedis (strain USNM 41457)</name>
    <name type="common">Microsporidian parasite</name>
    <dbReference type="NCBI Taxonomy" id="1003232"/>
    <lineage>
        <taxon>Eukaryota</taxon>
        <taxon>Fungi</taxon>
        <taxon>Fungi incertae sedis</taxon>
        <taxon>Microsporidia</taxon>
        <taxon>Edhazardia</taxon>
    </lineage>
</organism>
<evidence type="ECO:0000256" key="2">
    <source>
        <dbReference type="ARBA" id="ARBA00022771"/>
    </source>
</evidence>
<dbReference type="Proteomes" id="UP000003163">
    <property type="component" value="Unassembled WGS sequence"/>
</dbReference>
<dbReference type="InterPro" id="IPR001841">
    <property type="entry name" value="Znf_RING"/>
</dbReference>
<dbReference type="GO" id="GO:0006357">
    <property type="term" value="P:regulation of transcription by RNA polymerase II"/>
    <property type="evidence" value="ECO:0007669"/>
    <property type="project" value="TreeGrafter"/>
</dbReference>
<proteinExistence type="predicted"/>
<dbReference type="OMA" id="ECRIRKM"/>
<sequence>MSALKCPLCKTDAYLNPEIKIYISPCYHKICDSCLNRVFFAGQAPCPECNIPLRKINYMSQTFEDMEVERECKLRKMLSQYYYLTLKYFNNDIHKYNDYLEDFEDKIFYILSLEDTKQTEILMNEIKNKFGEISEKNRIDEIEDDSQEGFVKKLKSDISSPIQFKEINSEVEPLKDPLHDVEFVPKRITQKNIIPDCFKVNFSAGGFTENLLIFKAVYSLYDDKI</sequence>
<keyword evidence="7" id="KW-1185">Reference proteome</keyword>
<keyword evidence="3" id="KW-0862">Zinc</keyword>
<feature type="domain" description="RING-type" evidence="5">
    <location>
        <begin position="6"/>
        <end position="50"/>
    </location>
</feature>
<dbReference type="GO" id="GO:0005675">
    <property type="term" value="C:transcription factor TFIIH holo complex"/>
    <property type="evidence" value="ECO:0007669"/>
    <property type="project" value="TreeGrafter"/>
</dbReference>
<dbReference type="SMART" id="SM00184">
    <property type="entry name" value="RING"/>
    <property type="match status" value="1"/>
</dbReference>
<reference evidence="6 7" key="1">
    <citation type="submission" date="2011-08" db="EMBL/GenBank/DDBJ databases">
        <authorList>
            <person name="Liu Z.J."/>
            <person name="Shi F.L."/>
            <person name="Lu J.Q."/>
            <person name="Li M."/>
            <person name="Wang Z.L."/>
        </authorList>
    </citation>
    <scope>NUCLEOTIDE SEQUENCE [LARGE SCALE GENOMIC DNA]</scope>
    <source>
        <strain evidence="6 7">USNM 41457</strain>
    </source>
</reference>
<evidence type="ECO:0000259" key="5">
    <source>
        <dbReference type="PROSITE" id="PS50089"/>
    </source>
</evidence>
<dbReference type="GO" id="GO:0006281">
    <property type="term" value="P:DNA repair"/>
    <property type="evidence" value="ECO:0007669"/>
    <property type="project" value="TreeGrafter"/>
</dbReference>
<evidence type="ECO:0000256" key="1">
    <source>
        <dbReference type="ARBA" id="ARBA00022723"/>
    </source>
</evidence>
<reference evidence="7" key="2">
    <citation type="submission" date="2015-07" db="EMBL/GenBank/DDBJ databases">
        <title>Contrasting host-pathogen interactions and genome evolution in two generalist and specialist microsporidian pathogens of mosquitoes.</title>
        <authorList>
            <consortium name="The Broad Institute Genomics Platform"/>
            <consortium name="The Broad Institute Genome Sequencing Center for Infectious Disease"/>
            <person name="Cuomo C.A."/>
            <person name="Sanscrainte N.D."/>
            <person name="Goldberg J.M."/>
            <person name="Heiman D."/>
            <person name="Young S."/>
            <person name="Zeng Q."/>
            <person name="Becnel J.J."/>
            <person name="Birren B.W."/>
        </authorList>
    </citation>
    <scope>NUCLEOTIDE SEQUENCE [LARGE SCALE GENOMIC DNA]</scope>
    <source>
        <strain evidence="7">USNM 41457</strain>
    </source>
</reference>
<keyword evidence="2 4" id="KW-0863">Zinc-finger</keyword>
<dbReference type="PROSITE" id="PS50089">
    <property type="entry name" value="ZF_RING_2"/>
    <property type="match status" value="1"/>
</dbReference>
<dbReference type="InterPro" id="IPR017907">
    <property type="entry name" value="Znf_RING_CS"/>
</dbReference>
<evidence type="ECO:0000256" key="3">
    <source>
        <dbReference type="ARBA" id="ARBA00022833"/>
    </source>
</evidence>
<dbReference type="PANTHER" id="PTHR12683">
    <property type="entry name" value="CDK-ACTIVATING KINASE ASSEMBLY FACTOR MAT1"/>
    <property type="match status" value="1"/>
</dbReference>
<gene>
    <name evidence="6" type="ORF">EDEG_00675</name>
</gene>
<evidence type="ECO:0000313" key="6">
    <source>
        <dbReference type="EMBL" id="EJW05210.1"/>
    </source>
</evidence>
<name>J9DRL8_EDHAE</name>
<dbReference type="InterPro" id="IPR013083">
    <property type="entry name" value="Znf_RING/FYVE/PHD"/>
</dbReference>
<dbReference type="Gene3D" id="3.30.40.10">
    <property type="entry name" value="Zinc/RING finger domain, C3HC4 (zinc finger)"/>
    <property type="match status" value="1"/>
</dbReference>
<keyword evidence="1" id="KW-0479">Metal-binding</keyword>
<dbReference type="SUPFAM" id="SSF57850">
    <property type="entry name" value="RING/U-box"/>
    <property type="match status" value="1"/>
</dbReference>
<evidence type="ECO:0000256" key="4">
    <source>
        <dbReference type="PROSITE-ProRule" id="PRU00175"/>
    </source>
</evidence>
<dbReference type="HOGENOM" id="CLU_048466_2_0_1"/>
<dbReference type="PANTHER" id="PTHR12683:SF13">
    <property type="entry name" value="CDK-ACTIVATING KINASE ASSEMBLY FACTOR MAT1"/>
    <property type="match status" value="1"/>
</dbReference>
<dbReference type="EMBL" id="AFBI03000008">
    <property type="protein sequence ID" value="EJW05210.1"/>
    <property type="molecule type" value="Genomic_DNA"/>
</dbReference>
<dbReference type="InterPro" id="IPR015877">
    <property type="entry name" value="MAT1_centre"/>
</dbReference>
<dbReference type="STRING" id="1003232.J9DRL8"/>
<accession>J9DRL8</accession>
<protein>
    <recommendedName>
        <fullName evidence="5">RING-type domain-containing protein</fullName>
    </recommendedName>
</protein>